<dbReference type="KEGG" id="rme:Rmet_6623"/>
<dbReference type="Proteomes" id="UP000002429">
    <property type="component" value="Plasmid megaplasmid"/>
</dbReference>
<keyword evidence="3" id="KW-1185">Reference proteome</keyword>
<evidence type="ECO:0000313" key="3">
    <source>
        <dbReference type="Proteomes" id="UP000002429"/>
    </source>
</evidence>
<keyword evidence="2" id="KW-0614">Plasmid</keyword>
<proteinExistence type="predicted"/>
<gene>
    <name evidence="2" type="ordered locus">Rmet_6623</name>
</gene>
<evidence type="ECO:0000256" key="1">
    <source>
        <dbReference type="SAM" id="MobiDB-lite"/>
    </source>
</evidence>
<dbReference type="HOGENOM" id="CLU_2919465_0_0_4"/>
<dbReference type="AlphaFoldDB" id="D3DY53"/>
<organism evidence="2 3">
    <name type="scientific">Cupriavidus metallidurans (strain ATCC 43123 / DSM 2839 / NBRC 102507 / CH34)</name>
    <name type="common">Ralstonia metallidurans</name>
    <dbReference type="NCBI Taxonomy" id="266264"/>
    <lineage>
        <taxon>Bacteria</taxon>
        <taxon>Pseudomonadati</taxon>
        <taxon>Pseudomonadota</taxon>
        <taxon>Betaproteobacteria</taxon>
        <taxon>Burkholderiales</taxon>
        <taxon>Burkholderiaceae</taxon>
        <taxon>Cupriavidus</taxon>
    </lineage>
</organism>
<evidence type="ECO:0000313" key="2">
    <source>
        <dbReference type="EMBL" id="ADC45223.1"/>
    </source>
</evidence>
<reference evidence="3" key="1">
    <citation type="journal article" date="2010" name="PLoS ONE">
        <title>The complete genome sequence of Cupriavidus metallidurans strain CH34, a master survivalist in harsh and anthropogenic environments.</title>
        <authorList>
            <person name="Janssen P.J."/>
            <person name="Van Houdt R."/>
            <person name="Moors H."/>
            <person name="Monsieurs P."/>
            <person name="Morin N."/>
            <person name="Michaux A."/>
            <person name="Benotmane M.A."/>
            <person name="Leys N."/>
            <person name="Vallaeys T."/>
            <person name="Lapidus A."/>
            <person name="Monchy S."/>
            <person name="Medigue C."/>
            <person name="Taghavi S."/>
            <person name="McCorkle S."/>
            <person name="Dunn J."/>
            <person name="van der Lelie D."/>
            <person name="Mergeay M."/>
        </authorList>
    </citation>
    <scope>NUCLEOTIDE SEQUENCE [LARGE SCALE GENOMIC DNA]</scope>
    <source>
        <strain evidence="3">ATCC 43123 / DSM 2839 / NBRC 102507 / CH34</strain>
    </source>
</reference>
<name>D3DY53_CUPMC</name>
<accession>D3DY53</accession>
<feature type="region of interest" description="Disordered" evidence="1">
    <location>
        <begin position="1"/>
        <end position="61"/>
    </location>
</feature>
<dbReference type="EMBL" id="CP000353">
    <property type="protein sequence ID" value="ADC45223.1"/>
    <property type="molecule type" value="Genomic_DNA"/>
</dbReference>
<sequence length="61" mass="6780">MVANATRLHHLEEENDEPIQQDLPPETGVPHKQPYEQSYKLPYTPTVSPGKLAPPCTARSA</sequence>
<geneLocation type="plasmid" evidence="2 3">
    <name>megaplasmid</name>
</geneLocation>
<protein>
    <submittedName>
        <fullName evidence="2">Uncharacterized protein</fullName>
    </submittedName>
</protein>